<keyword evidence="2 3" id="KW-0143">Chaperone</keyword>
<dbReference type="Gene3D" id="1.10.4190.10">
    <property type="entry name" value="Urease accessory protein UreF"/>
    <property type="match status" value="1"/>
</dbReference>
<accession>A0A126V4C7</accession>
<comment type="subunit">
    <text evidence="3">UreD, UreF and UreG form a complex that acts as a GTP-hydrolysis-dependent molecular chaperone, activating the urease apoprotein by helping to assemble the nickel containing metallocenter of UreC. The UreE protein probably delivers the nickel.</text>
</comment>
<evidence type="ECO:0000256" key="3">
    <source>
        <dbReference type="HAMAP-Rule" id="MF_01385"/>
    </source>
</evidence>
<reference evidence="4 5" key="1">
    <citation type="submission" date="2016-02" db="EMBL/GenBank/DDBJ databases">
        <title>Complete genome sequence of Halocynthiibacter arcticus PAMC 20958t from arctic marine sediment.</title>
        <authorList>
            <person name="Lee Y.M."/>
            <person name="Baek K."/>
            <person name="Lee H.K."/>
            <person name="Shin S.C."/>
        </authorList>
    </citation>
    <scope>NUCLEOTIDE SEQUENCE [LARGE SCALE GENOMIC DNA]</scope>
    <source>
        <strain evidence="4">PAMC 20958</strain>
    </source>
</reference>
<dbReference type="GO" id="GO:0016151">
    <property type="term" value="F:nickel cation binding"/>
    <property type="evidence" value="ECO:0007669"/>
    <property type="project" value="UniProtKB-UniRule"/>
</dbReference>
<organism evidence="4 5">
    <name type="scientific">Falsihalocynthiibacter arcticus</name>
    <dbReference type="NCBI Taxonomy" id="1579316"/>
    <lineage>
        <taxon>Bacteria</taxon>
        <taxon>Pseudomonadati</taxon>
        <taxon>Pseudomonadota</taxon>
        <taxon>Alphaproteobacteria</taxon>
        <taxon>Rhodobacterales</taxon>
        <taxon>Roseobacteraceae</taxon>
        <taxon>Falsihalocynthiibacter</taxon>
    </lineage>
</organism>
<sequence>MNPDLLTLTQWLSPAFPLGSFAYSHGLETVVENGAVSDRQTLTDWIADILRFGTGHVDAILLCQSISGEDMADTARALAASKERLHESEAQGRAFVETVNSMSGAQAQHAPFPVAVGVAARGLTLAPQEVVSLYLHAFASNLVSVGVRFIPLGQSDGQKGLAALHPVILEVAAQAATQTFSDMASAAFGADIAAMQHETQDVRIFKT</sequence>
<protein>
    <recommendedName>
        <fullName evidence="3">Urease accessory protein UreF</fullName>
    </recommendedName>
</protein>
<gene>
    <name evidence="3" type="primary">ureF</name>
    <name evidence="4" type="ORF">RC74_19625</name>
</gene>
<dbReference type="RefSeq" id="WP_039000494.1">
    <property type="nucleotide sequence ID" value="NZ_CP014327.1"/>
</dbReference>
<dbReference type="InterPro" id="IPR038277">
    <property type="entry name" value="UreF_sf"/>
</dbReference>
<dbReference type="EMBL" id="CP014327">
    <property type="protein sequence ID" value="AML53168.1"/>
    <property type="molecule type" value="Genomic_DNA"/>
</dbReference>
<dbReference type="AlphaFoldDB" id="A0A126V4C7"/>
<dbReference type="GO" id="GO:0005737">
    <property type="term" value="C:cytoplasm"/>
    <property type="evidence" value="ECO:0007669"/>
    <property type="project" value="UniProtKB-SubCell"/>
</dbReference>
<evidence type="ECO:0000313" key="4">
    <source>
        <dbReference type="EMBL" id="AML53168.1"/>
    </source>
</evidence>
<dbReference type="Proteomes" id="UP000070371">
    <property type="component" value="Chromosome"/>
</dbReference>
<proteinExistence type="inferred from homology"/>
<name>A0A126V4C7_9RHOB</name>
<dbReference type="KEGG" id="hat:RC74_19625"/>
<keyword evidence="3" id="KW-0963">Cytoplasm</keyword>
<dbReference type="Pfam" id="PF01730">
    <property type="entry name" value="UreF"/>
    <property type="match status" value="1"/>
</dbReference>
<dbReference type="PANTHER" id="PTHR33620:SF1">
    <property type="entry name" value="UREASE ACCESSORY PROTEIN F"/>
    <property type="match status" value="1"/>
</dbReference>
<keyword evidence="5" id="KW-1185">Reference proteome</keyword>
<evidence type="ECO:0000256" key="1">
    <source>
        <dbReference type="ARBA" id="ARBA00022988"/>
    </source>
</evidence>
<evidence type="ECO:0000313" key="5">
    <source>
        <dbReference type="Proteomes" id="UP000070371"/>
    </source>
</evidence>
<comment type="subcellular location">
    <subcellularLocation>
        <location evidence="3">Cytoplasm</location>
    </subcellularLocation>
</comment>
<keyword evidence="1 3" id="KW-0996">Nickel insertion</keyword>
<dbReference type="HAMAP" id="MF_01385">
    <property type="entry name" value="UreF"/>
    <property type="match status" value="1"/>
</dbReference>
<dbReference type="OrthoDB" id="9798772at2"/>
<comment type="function">
    <text evidence="3">Required for maturation of urease via the functional incorporation of the urease nickel metallocenter.</text>
</comment>
<dbReference type="PANTHER" id="PTHR33620">
    <property type="entry name" value="UREASE ACCESSORY PROTEIN F"/>
    <property type="match status" value="1"/>
</dbReference>
<dbReference type="STRING" id="1579316.RC74_19625"/>
<dbReference type="InterPro" id="IPR002639">
    <property type="entry name" value="UreF"/>
</dbReference>
<comment type="similarity">
    <text evidence="3">Belongs to the UreF family.</text>
</comment>
<evidence type="ECO:0000256" key="2">
    <source>
        <dbReference type="ARBA" id="ARBA00023186"/>
    </source>
</evidence>
<dbReference type="PIRSF" id="PIRSF009467">
    <property type="entry name" value="Ureas_acces_UreF"/>
    <property type="match status" value="1"/>
</dbReference>